<dbReference type="Proteomes" id="UP000252079">
    <property type="component" value="Unassembled WGS sequence"/>
</dbReference>
<proteinExistence type="predicted"/>
<gene>
    <name evidence="1" type="ORF">SAMEA23995918_00264</name>
</gene>
<evidence type="ECO:0000313" key="1">
    <source>
        <dbReference type="EMBL" id="SSF19991.1"/>
    </source>
</evidence>
<name>A0ABD7MWL4_9ENTR</name>
<reference evidence="1 2" key="1">
    <citation type="submission" date="2018-07" db="EMBL/GenBank/DDBJ databases">
        <authorList>
            <consortium name="Pathogen Informatics"/>
        </authorList>
    </citation>
    <scope>NUCLEOTIDE SEQUENCE [LARGE SCALE GENOMIC DNA]</scope>
    <source>
        <strain evidence="1 2">4300STDY6636950</strain>
    </source>
</reference>
<dbReference type="EMBL" id="UFBM01000002">
    <property type="protein sequence ID" value="SSF19991.1"/>
    <property type="molecule type" value="Genomic_DNA"/>
</dbReference>
<dbReference type="AlphaFoldDB" id="A0ABD7MWL4"/>
<dbReference type="RefSeq" id="WP_114260472.1">
    <property type="nucleotide sequence ID" value="NZ_UFBM01000002.1"/>
</dbReference>
<evidence type="ECO:0000313" key="2">
    <source>
        <dbReference type="Proteomes" id="UP000252079"/>
    </source>
</evidence>
<protein>
    <submittedName>
        <fullName evidence="1">Uncharacterized protein</fullName>
    </submittedName>
</protein>
<comment type="caution">
    <text evidence="1">The sequence shown here is derived from an EMBL/GenBank/DDBJ whole genome shotgun (WGS) entry which is preliminary data.</text>
</comment>
<accession>A0ABD7MWL4</accession>
<sequence>MSDYELPSSGTVLTCTEPRGCRVGSLTEGNQYTVVLSGAVDDESPNIHPYTKLRMAPNLFTVTGDDGLAVLLENIDSNIALFSIKL</sequence>
<organism evidence="1 2">
    <name type="scientific">Klebsiella quasipneumoniae</name>
    <dbReference type="NCBI Taxonomy" id="1463165"/>
    <lineage>
        <taxon>Bacteria</taxon>
        <taxon>Pseudomonadati</taxon>
        <taxon>Pseudomonadota</taxon>
        <taxon>Gammaproteobacteria</taxon>
        <taxon>Enterobacterales</taxon>
        <taxon>Enterobacteriaceae</taxon>
        <taxon>Klebsiella/Raoultella group</taxon>
        <taxon>Klebsiella</taxon>
        <taxon>Klebsiella pneumoniae complex</taxon>
    </lineage>
</organism>